<dbReference type="eggNOG" id="COG0463">
    <property type="taxonomic scope" value="Bacteria"/>
</dbReference>
<organism evidence="1 2">
    <name type="scientific">Roseivivax isoporae LMG 25204</name>
    <dbReference type="NCBI Taxonomy" id="1449351"/>
    <lineage>
        <taxon>Bacteria</taxon>
        <taxon>Pseudomonadati</taxon>
        <taxon>Pseudomonadota</taxon>
        <taxon>Alphaproteobacteria</taxon>
        <taxon>Rhodobacterales</taxon>
        <taxon>Roseobacteraceae</taxon>
        <taxon>Roseivivax</taxon>
    </lineage>
</organism>
<dbReference type="InterPro" id="IPR029044">
    <property type="entry name" value="Nucleotide-diphossugar_trans"/>
</dbReference>
<dbReference type="Proteomes" id="UP000023430">
    <property type="component" value="Unassembled WGS sequence"/>
</dbReference>
<evidence type="ECO:0000313" key="1">
    <source>
        <dbReference type="EMBL" id="ETX30030.1"/>
    </source>
</evidence>
<gene>
    <name evidence="1" type="ORF">RISW2_20120</name>
</gene>
<reference evidence="1 2" key="1">
    <citation type="submission" date="2014-01" db="EMBL/GenBank/DDBJ databases">
        <title>Roseivivax isoporae LMG 25204 Genome Sequencing.</title>
        <authorList>
            <person name="Lai Q."/>
            <person name="Li G."/>
            <person name="Shao Z."/>
        </authorList>
    </citation>
    <scope>NUCLEOTIDE SEQUENCE [LARGE SCALE GENOMIC DNA]</scope>
    <source>
        <strain evidence="1 2">LMG 25204</strain>
    </source>
</reference>
<dbReference type="SUPFAM" id="SSF53448">
    <property type="entry name" value="Nucleotide-diphospho-sugar transferases"/>
    <property type="match status" value="1"/>
</dbReference>
<dbReference type="AlphaFoldDB" id="X7FB95"/>
<dbReference type="CDD" id="cd00761">
    <property type="entry name" value="Glyco_tranf_GTA_type"/>
    <property type="match status" value="1"/>
</dbReference>
<dbReference type="EMBL" id="JAME01000006">
    <property type="protein sequence ID" value="ETX30030.1"/>
    <property type="molecule type" value="Genomic_DNA"/>
</dbReference>
<protein>
    <recommendedName>
        <fullName evidence="3">Glycosyltransferase 2-like domain-containing protein</fullName>
    </recommendedName>
</protein>
<evidence type="ECO:0008006" key="3">
    <source>
        <dbReference type="Google" id="ProtNLM"/>
    </source>
</evidence>
<evidence type="ECO:0000313" key="2">
    <source>
        <dbReference type="Proteomes" id="UP000023430"/>
    </source>
</evidence>
<comment type="caution">
    <text evidence="1">The sequence shown here is derived from an EMBL/GenBank/DDBJ whole genome shotgun (WGS) entry which is preliminary data.</text>
</comment>
<accession>X7FB95</accession>
<sequence length="355" mass="40093">MRSLFRAGADRSDRNATPVVALAHNEANILREFLAHYRSICRPSFFIVDDRSDDGTAEILAGEPDVTVFHPVLGSDYRQHQATWRNEILDAYGDGLWCLVPDIDEHFVWPDAEDRPFADYCDALADEGAEAVVTLMVDMYADAGLRDHVFDAGLGHSLREAFPYFDGPAPAPHGYFMRRLRRRALSQYATPPVRLLGGMRARLFDGIDVPSPIASFLLERLHRLDRPIHAALPERAAERLAWRLTKHTLKGQATKVGLLRWRRGLSFNAGPHKVDGHLPVSESIAAFLHYRFTRGIGGVEYALARGNHHDGSRAYREVLERAELMARSPVWTYSRRYWSSRSLDGLIRDIPAARS</sequence>
<dbReference type="Pfam" id="PF13704">
    <property type="entry name" value="Glyco_tranf_2_4"/>
    <property type="match status" value="1"/>
</dbReference>
<dbReference type="STRING" id="1449351.RISW2_20120"/>
<name>X7FB95_9RHOB</name>
<dbReference type="PATRIC" id="fig|1449351.3.peg.1152"/>
<keyword evidence="2" id="KW-1185">Reference proteome</keyword>
<dbReference type="RefSeq" id="WP_043767726.1">
    <property type="nucleotide sequence ID" value="NZ_JAME01000006.1"/>
</dbReference>
<proteinExistence type="predicted"/>